<dbReference type="Gene3D" id="3.30.1370.10">
    <property type="entry name" value="K Homology domain, type 1"/>
    <property type="match status" value="2"/>
</dbReference>
<dbReference type="STRING" id="74649.A0A2P6SE32"/>
<evidence type="ECO:0000313" key="3">
    <source>
        <dbReference type="Proteomes" id="UP000238479"/>
    </source>
</evidence>
<protein>
    <submittedName>
        <fullName evidence="2">Putative K domain, type 1 protein</fullName>
    </submittedName>
</protein>
<sequence length="235" mass="26623">MSSHTPIEELLRVAKRVNYPQINYPQTDASIIRTPPPDGEFVASDQVYRSFSRWFTETKGRRLQPYLTELTDALKVYDISCQLTVQLDQHSEMTFSTSNTNSEANVARARKALEYLQLMPFLYTPVVIKYINGSFAEDIPIGHQEGGLCSTYRIESEQSLERKILLAGSLRDLERLTGCDIWLGANRVIIIGTFEGSRLAREVVEDCIVRNMPPAPKIRDLMTSLASQEFETLGL</sequence>
<reference evidence="2 3" key="1">
    <citation type="journal article" date="2018" name="Nat. Genet.">
        <title>The Rosa genome provides new insights in the design of modern roses.</title>
        <authorList>
            <person name="Bendahmane M."/>
        </authorList>
    </citation>
    <scope>NUCLEOTIDE SEQUENCE [LARGE SCALE GENOMIC DNA]</scope>
    <source>
        <strain evidence="3">cv. Old Blush</strain>
    </source>
</reference>
<dbReference type="GO" id="GO:0032040">
    <property type="term" value="C:small-subunit processome"/>
    <property type="evidence" value="ECO:0007669"/>
    <property type="project" value="TreeGrafter"/>
</dbReference>
<evidence type="ECO:0000259" key="1">
    <source>
        <dbReference type="Pfam" id="PF21800"/>
    </source>
</evidence>
<dbReference type="Gramene" id="PRQ56941">
    <property type="protein sequence ID" value="PRQ56941"/>
    <property type="gene ID" value="RchiOBHm_Chr1g0342801"/>
</dbReference>
<dbReference type="InterPro" id="IPR048548">
    <property type="entry name" value="KRR1-like_KH2"/>
</dbReference>
<keyword evidence="3" id="KW-1185">Reference proteome</keyword>
<organism evidence="2 3">
    <name type="scientific">Rosa chinensis</name>
    <name type="common">China rose</name>
    <dbReference type="NCBI Taxonomy" id="74649"/>
    <lineage>
        <taxon>Eukaryota</taxon>
        <taxon>Viridiplantae</taxon>
        <taxon>Streptophyta</taxon>
        <taxon>Embryophyta</taxon>
        <taxon>Tracheophyta</taxon>
        <taxon>Spermatophyta</taxon>
        <taxon>Magnoliopsida</taxon>
        <taxon>eudicotyledons</taxon>
        <taxon>Gunneridae</taxon>
        <taxon>Pentapetalae</taxon>
        <taxon>rosids</taxon>
        <taxon>fabids</taxon>
        <taxon>Rosales</taxon>
        <taxon>Rosaceae</taxon>
        <taxon>Rosoideae</taxon>
        <taxon>Rosoideae incertae sedis</taxon>
        <taxon>Rosa</taxon>
    </lineage>
</organism>
<name>A0A2P6SE32_ROSCH</name>
<feature type="domain" description="KRR1 small subunit processome component second KH" evidence="1">
    <location>
        <begin position="169"/>
        <end position="223"/>
    </location>
</feature>
<dbReference type="Proteomes" id="UP000238479">
    <property type="component" value="Chromosome 1"/>
</dbReference>
<dbReference type="OrthoDB" id="1164406at2759"/>
<dbReference type="PANTHER" id="PTHR12581">
    <property type="entry name" value="HIV-1 REV BINDING PROTEIN 2, 3"/>
    <property type="match status" value="1"/>
</dbReference>
<comment type="caution">
    <text evidence="2">The sequence shown here is derived from an EMBL/GenBank/DDBJ whole genome shotgun (WGS) entry which is preliminary data.</text>
</comment>
<evidence type="ECO:0000313" key="2">
    <source>
        <dbReference type="EMBL" id="PRQ56941.1"/>
    </source>
</evidence>
<dbReference type="GO" id="GO:0003723">
    <property type="term" value="F:RNA binding"/>
    <property type="evidence" value="ECO:0007669"/>
    <property type="project" value="UniProtKB-KW"/>
</dbReference>
<dbReference type="InterPro" id="IPR024166">
    <property type="entry name" value="rRNA_assembly_KRR1"/>
</dbReference>
<dbReference type="PANTHER" id="PTHR12581:SF0">
    <property type="entry name" value="KRR1 SMALL SUBUNIT PROCESSOME COMPONENT HOMOLOG"/>
    <property type="match status" value="1"/>
</dbReference>
<dbReference type="EMBL" id="PDCK01000039">
    <property type="protein sequence ID" value="PRQ56941.1"/>
    <property type="molecule type" value="Genomic_DNA"/>
</dbReference>
<dbReference type="SUPFAM" id="SSF54791">
    <property type="entry name" value="Eukaryotic type KH-domain (KH-domain type I)"/>
    <property type="match status" value="1"/>
</dbReference>
<dbReference type="Pfam" id="PF21800">
    <property type="entry name" value="KH_KRR1_2nd"/>
    <property type="match status" value="1"/>
</dbReference>
<dbReference type="InterPro" id="IPR036612">
    <property type="entry name" value="KH_dom_type_1_sf"/>
</dbReference>
<accession>A0A2P6SE32</accession>
<gene>
    <name evidence="2" type="ORF">RchiOBHm_Chr1g0342801</name>
</gene>
<proteinExistence type="predicted"/>
<dbReference type="AlphaFoldDB" id="A0A2P6SE32"/>